<dbReference type="Proteomes" id="UP000828390">
    <property type="component" value="Unassembled WGS sequence"/>
</dbReference>
<gene>
    <name evidence="1" type="ORF">DPMN_062469</name>
</gene>
<reference evidence="1" key="2">
    <citation type="submission" date="2020-11" db="EMBL/GenBank/DDBJ databases">
        <authorList>
            <person name="McCartney M.A."/>
            <person name="Auch B."/>
            <person name="Kono T."/>
            <person name="Mallez S."/>
            <person name="Becker A."/>
            <person name="Gohl D.M."/>
            <person name="Silverstein K.A.T."/>
            <person name="Koren S."/>
            <person name="Bechman K.B."/>
            <person name="Herman A."/>
            <person name="Abrahante J.E."/>
            <person name="Garbe J."/>
        </authorList>
    </citation>
    <scope>NUCLEOTIDE SEQUENCE</scope>
    <source>
        <strain evidence="1">Duluth1</strain>
        <tissue evidence="1">Whole animal</tissue>
    </source>
</reference>
<protein>
    <submittedName>
        <fullName evidence="1">Uncharacterized protein</fullName>
    </submittedName>
</protein>
<comment type="caution">
    <text evidence="1">The sequence shown here is derived from an EMBL/GenBank/DDBJ whole genome shotgun (WGS) entry which is preliminary data.</text>
</comment>
<organism evidence="1 2">
    <name type="scientific">Dreissena polymorpha</name>
    <name type="common">Zebra mussel</name>
    <name type="synonym">Mytilus polymorpha</name>
    <dbReference type="NCBI Taxonomy" id="45954"/>
    <lineage>
        <taxon>Eukaryota</taxon>
        <taxon>Metazoa</taxon>
        <taxon>Spiralia</taxon>
        <taxon>Lophotrochozoa</taxon>
        <taxon>Mollusca</taxon>
        <taxon>Bivalvia</taxon>
        <taxon>Autobranchia</taxon>
        <taxon>Heteroconchia</taxon>
        <taxon>Euheterodonta</taxon>
        <taxon>Imparidentia</taxon>
        <taxon>Neoheterodontei</taxon>
        <taxon>Myida</taxon>
        <taxon>Dreissenoidea</taxon>
        <taxon>Dreissenidae</taxon>
        <taxon>Dreissena</taxon>
    </lineage>
</organism>
<evidence type="ECO:0000313" key="2">
    <source>
        <dbReference type="Proteomes" id="UP000828390"/>
    </source>
</evidence>
<sequence>MMKKAWSQLKSQFGEWQESRELESSIIGMGDFRLPDFKFSGDMLTPYQSALILRLVWSWSGAVLATYGHKTHFRMRRWGK</sequence>
<reference evidence="1" key="1">
    <citation type="journal article" date="2019" name="bioRxiv">
        <title>The Genome of the Zebra Mussel, Dreissena polymorpha: A Resource for Invasive Species Research.</title>
        <authorList>
            <person name="McCartney M.A."/>
            <person name="Auch B."/>
            <person name="Kono T."/>
            <person name="Mallez S."/>
            <person name="Zhang Y."/>
            <person name="Obille A."/>
            <person name="Becker A."/>
            <person name="Abrahante J.E."/>
            <person name="Garbe J."/>
            <person name="Badalamenti J.P."/>
            <person name="Herman A."/>
            <person name="Mangelson H."/>
            <person name="Liachko I."/>
            <person name="Sullivan S."/>
            <person name="Sone E.D."/>
            <person name="Koren S."/>
            <person name="Silverstein K.A.T."/>
            <person name="Beckman K.B."/>
            <person name="Gohl D.M."/>
        </authorList>
    </citation>
    <scope>NUCLEOTIDE SEQUENCE</scope>
    <source>
        <strain evidence="1">Duluth1</strain>
        <tissue evidence="1">Whole animal</tissue>
    </source>
</reference>
<keyword evidence="2" id="KW-1185">Reference proteome</keyword>
<evidence type="ECO:0000313" key="1">
    <source>
        <dbReference type="EMBL" id="KAH3719618.1"/>
    </source>
</evidence>
<name>A0A9D4C8U4_DREPO</name>
<dbReference type="EMBL" id="JAIWYP010000013">
    <property type="protein sequence ID" value="KAH3719618.1"/>
    <property type="molecule type" value="Genomic_DNA"/>
</dbReference>
<dbReference type="AlphaFoldDB" id="A0A9D4C8U4"/>
<accession>A0A9D4C8U4</accession>
<proteinExistence type="predicted"/>